<evidence type="ECO:0000256" key="1">
    <source>
        <dbReference type="ARBA" id="ARBA00004651"/>
    </source>
</evidence>
<keyword evidence="9" id="KW-0732">Signal</keyword>
<keyword evidence="4 8" id="KW-1133">Transmembrane helix</keyword>
<dbReference type="GO" id="GO:0007635">
    <property type="term" value="P:chemosensory behavior"/>
    <property type="evidence" value="ECO:0007669"/>
    <property type="project" value="TreeGrafter"/>
</dbReference>
<dbReference type="PANTHER" id="PTHR21143:SF104">
    <property type="entry name" value="GUSTATORY RECEPTOR 8A-RELATED"/>
    <property type="match status" value="1"/>
</dbReference>
<dbReference type="GO" id="GO:0005886">
    <property type="term" value="C:plasma membrane"/>
    <property type="evidence" value="ECO:0007669"/>
    <property type="project" value="UniProtKB-SubCell"/>
</dbReference>
<dbReference type="PANTHER" id="PTHR21143">
    <property type="entry name" value="INVERTEBRATE GUSTATORY RECEPTOR"/>
    <property type="match status" value="1"/>
</dbReference>
<feature type="transmembrane region" description="Helical" evidence="8">
    <location>
        <begin position="334"/>
        <end position="353"/>
    </location>
</feature>
<gene>
    <name evidence="10" type="ORF">GEV33_013277</name>
</gene>
<dbReference type="Pfam" id="PF08395">
    <property type="entry name" value="7tm_7"/>
    <property type="match status" value="1"/>
</dbReference>
<comment type="similarity">
    <text evidence="8">Belongs to the insect chemoreceptor superfamily. Gustatory receptor (GR) family.</text>
</comment>
<dbReference type="GO" id="GO:0050909">
    <property type="term" value="P:sensory perception of taste"/>
    <property type="evidence" value="ECO:0007669"/>
    <property type="project" value="InterPro"/>
</dbReference>
<feature type="transmembrane region" description="Helical" evidence="8">
    <location>
        <begin position="119"/>
        <end position="140"/>
    </location>
</feature>
<dbReference type="GO" id="GO:0043025">
    <property type="term" value="C:neuronal cell body"/>
    <property type="evidence" value="ECO:0007669"/>
    <property type="project" value="TreeGrafter"/>
</dbReference>
<keyword evidence="5 8" id="KW-0472">Membrane</keyword>
<comment type="subcellular location">
    <subcellularLocation>
        <location evidence="1 8">Cell membrane</location>
        <topology evidence="1 8">Multi-pass membrane protein</topology>
    </subcellularLocation>
</comment>
<feature type="transmembrane region" description="Helical" evidence="8">
    <location>
        <begin position="224"/>
        <end position="249"/>
    </location>
</feature>
<dbReference type="Proteomes" id="UP000719412">
    <property type="component" value="Unassembled WGS sequence"/>
</dbReference>
<feature type="chain" id="PRO_5035209435" description="Gustatory receptor" evidence="9">
    <location>
        <begin position="18"/>
        <end position="356"/>
    </location>
</feature>
<evidence type="ECO:0000256" key="8">
    <source>
        <dbReference type="RuleBase" id="RU363108"/>
    </source>
</evidence>
<dbReference type="GO" id="GO:0030424">
    <property type="term" value="C:axon"/>
    <property type="evidence" value="ECO:0007669"/>
    <property type="project" value="TreeGrafter"/>
</dbReference>
<evidence type="ECO:0000313" key="10">
    <source>
        <dbReference type="EMBL" id="KAH0809515.1"/>
    </source>
</evidence>
<comment type="function">
    <text evidence="8">Gustatory receptor which mediates acceptance or avoidance behavior, depending on its substrates.</text>
</comment>
<feature type="transmembrane region" description="Helical" evidence="8">
    <location>
        <begin position="160"/>
        <end position="179"/>
    </location>
</feature>
<name>A0A8J6H0I3_TENMO</name>
<evidence type="ECO:0000256" key="7">
    <source>
        <dbReference type="ARBA" id="ARBA00023224"/>
    </source>
</evidence>
<dbReference type="GO" id="GO:0007165">
    <property type="term" value="P:signal transduction"/>
    <property type="evidence" value="ECO:0007669"/>
    <property type="project" value="UniProtKB-KW"/>
</dbReference>
<feature type="signal peptide" evidence="9">
    <location>
        <begin position="1"/>
        <end position="17"/>
    </location>
</feature>
<keyword evidence="2 8" id="KW-1003">Cell membrane</keyword>
<dbReference type="InterPro" id="IPR013604">
    <property type="entry name" value="7TM_chemorcpt"/>
</dbReference>
<protein>
    <recommendedName>
        <fullName evidence="8">Gustatory receptor</fullName>
    </recommendedName>
</protein>
<evidence type="ECO:0000256" key="5">
    <source>
        <dbReference type="ARBA" id="ARBA00023136"/>
    </source>
</evidence>
<keyword evidence="6 8" id="KW-0675">Receptor</keyword>
<dbReference type="GO" id="GO:0008049">
    <property type="term" value="P:male courtship behavior"/>
    <property type="evidence" value="ECO:0007669"/>
    <property type="project" value="TreeGrafter"/>
</dbReference>
<reference evidence="10" key="1">
    <citation type="journal article" date="2020" name="J Insects Food Feed">
        <title>The yellow mealworm (Tenebrio molitor) genome: a resource for the emerging insects as food and feed industry.</title>
        <authorList>
            <person name="Eriksson T."/>
            <person name="Andere A."/>
            <person name="Kelstrup H."/>
            <person name="Emery V."/>
            <person name="Picard C."/>
        </authorList>
    </citation>
    <scope>NUCLEOTIDE SEQUENCE</scope>
    <source>
        <strain evidence="10">Stoneville</strain>
        <tissue evidence="10">Whole head</tissue>
    </source>
</reference>
<feature type="transmembrane region" description="Helical" evidence="8">
    <location>
        <begin position="35"/>
        <end position="58"/>
    </location>
</feature>
<dbReference type="GO" id="GO:0030425">
    <property type="term" value="C:dendrite"/>
    <property type="evidence" value="ECO:0007669"/>
    <property type="project" value="TreeGrafter"/>
</dbReference>
<dbReference type="EMBL" id="JABDTM020028089">
    <property type="protein sequence ID" value="KAH0809515.1"/>
    <property type="molecule type" value="Genomic_DNA"/>
</dbReference>
<evidence type="ECO:0000256" key="9">
    <source>
        <dbReference type="SAM" id="SignalP"/>
    </source>
</evidence>
<feature type="transmembrane region" description="Helical" evidence="8">
    <location>
        <begin position="261"/>
        <end position="278"/>
    </location>
</feature>
<comment type="caution">
    <text evidence="10">The sequence shown here is derived from an EMBL/GenBank/DDBJ whole genome shotgun (WGS) entry which is preliminary data.</text>
</comment>
<evidence type="ECO:0000256" key="6">
    <source>
        <dbReference type="ARBA" id="ARBA00023170"/>
    </source>
</evidence>
<reference evidence="10" key="2">
    <citation type="submission" date="2021-08" db="EMBL/GenBank/DDBJ databases">
        <authorList>
            <person name="Eriksson T."/>
        </authorList>
    </citation>
    <scope>NUCLEOTIDE SEQUENCE</scope>
    <source>
        <strain evidence="10">Stoneville</strain>
        <tissue evidence="10">Whole head</tissue>
    </source>
</reference>
<evidence type="ECO:0000256" key="4">
    <source>
        <dbReference type="ARBA" id="ARBA00022989"/>
    </source>
</evidence>
<accession>A0A8J6H0I3</accession>
<dbReference type="AlphaFoldDB" id="A0A8J6H0I3"/>
<proteinExistence type="inferred from homology"/>
<organism evidence="10 11">
    <name type="scientific">Tenebrio molitor</name>
    <name type="common">Yellow mealworm beetle</name>
    <dbReference type="NCBI Taxonomy" id="7067"/>
    <lineage>
        <taxon>Eukaryota</taxon>
        <taxon>Metazoa</taxon>
        <taxon>Ecdysozoa</taxon>
        <taxon>Arthropoda</taxon>
        <taxon>Hexapoda</taxon>
        <taxon>Insecta</taxon>
        <taxon>Pterygota</taxon>
        <taxon>Neoptera</taxon>
        <taxon>Endopterygota</taxon>
        <taxon>Coleoptera</taxon>
        <taxon>Polyphaga</taxon>
        <taxon>Cucujiformia</taxon>
        <taxon>Tenebrionidae</taxon>
        <taxon>Tenebrio</taxon>
    </lineage>
</organism>
<evidence type="ECO:0000256" key="2">
    <source>
        <dbReference type="ARBA" id="ARBA00022475"/>
    </source>
</evidence>
<keyword evidence="3 8" id="KW-0812">Transmembrane</keyword>
<evidence type="ECO:0000256" key="3">
    <source>
        <dbReference type="ARBA" id="ARBA00022692"/>
    </source>
</evidence>
<keyword evidence="11" id="KW-1185">Reference proteome</keyword>
<evidence type="ECO:0000313" key="11">
    <source>
        <dbReference type="Proteomes" id="UP000719412"/>
    </source>
</evidence>
<keyword evidence="7 8" id="KW-0807">Transducer</keyword>
<feature type="transmembrane region" description="Helical" evidence="8">
    <location>
        <begin position="70"/>
        <end position="90"/>
    </location>
</feature>
<sequence>MSFKLFELMLKIGTLLAITPTSPSVNESETIRRKLYALLVVATLAAGVVFSSTALNFYRDSFGLLRLILYQNDLILSVLSFYVITSYTFWKRRQWTELVRKLEASAKMVQMDKTGESTILHYVFLALSHAVFFAVITYKMYSWYQIHGYGVVKWYNVRVVEEYICFFYVILLATLVNTFREMYKRLNRNLALWLAREGELGAVVRKTGFVCCFLKETVNVFNDLFGWPIFFLVGHVTHQILLYAFFAIWNKTNSLEVSSNALAVLVMLFLTLMSFFICDNARQEAEKLVALSYKLRWSQALGQARKQELYELINLILNNMPKFSGANFFDIEKATLLNILASVGSTLVLLVQFSDK</sequence>